<organism evidence="2 3">
    <name type="scientific">Elysia marginata</name>
    <dbReference type="NCBI Taxonomy" id="1093978"/>
    <lineage>
        <taxon>Eukaryota</taxon>
        <taxon>Metazoa</taxon>
        <taxon>Spiralia</taxon>
        <taxon>Lophotrochozoa</taxon>
        <taxon>Mollusca</taxon>
        <taxon>Gastropoda</taxon>
        <taxon>Heterobranchia</taxon>
        <taxon>Euthyneura</taxon>
        <taxon>Panpulmonata</taxon>
        <taxon>Sacoglossa</taxon>
        <taxon>Placobranchoidea</taxon>
        <taxon>Plakobranchidae</taxon>
        <taxon>Elysia</taxon>
    </lineage>
</organism>
<evidence type="ECO:0000256" key="1">
    <source>
        <dbReference type="SAM" id="MobiDB-lite"/>
    </source>
</evidence>
<reference evidence="2 3" key="1">
    <citation type="journal article" date="2021" name="Elife">
        <title>Chloroplast acquisition without the gene transfer in kleptoplastic sea slugs, Plakobranchus ocellatus.</title>
        <authorList>
            <person name="Maeda T."/>
            <person name="Takahashi S."/>
            <person name="Yoshida T."/>
            <person name="Shimamura S."/>
            <person name="Takaki Y."/>
            <person name="Nagai Y."/>
            <person name="Toyoda A."/>
            <person name="Suzuki Y."/>
            <person name="Arimoto A."/>
            <person name="Ishii H."/>
            <person name="Satoh N."/>
            <person name="Nishiyama T."/>
            <person name="Hasebe M."/>
            <person name="Maruyama T."/>
            <person name="Minagawa J."/>
            <person name="Obokata J."/>
            <person name="Shigenobu S."/>
        </authorList>
    </citation>
    <scope>NUCLEOTIDE SEQUENCE [LARGE SCALE GENOMIC DNA]</scope>
</reference>
<feature type="non-terminal residue" evidence="2">
    <location>
        <position position="71"/>
    </location>
</feature>
<dbReference type="EMBL" id="BMAT01011752">
    <property type="protein sequence ID" value="GFR78452.1"/>
    <property type="molecule type" value="Genomic_DNA"/>
</dbReference>
<accession>A0AAV4FYZ9</accession>
<sequence>MNIVGFKPAPLAGTHRLARPSPDEQTPLLSTSTTIETLSTRTVSHYALYRGLKSRPAAMHEKTRDFGAVAP</sequence>
<keyword evidence="3" id="KW-1185">Reference proteome</keyword>
<evidence type="ECO:0000313" key="2">
    <source>
        <dbReference type="EMBL" id="GFR78452.1"/>
    </source>
</evidence>
<dbReference type="AlphaFoldDB" id="A0AAV4FYZ9"/>
<gene>
    <name evidence="2" type="ORF">ElyMa_005849700</name>
</gene>
<comment type="caution">
    <text evidence="2">The sequence shown here is derived from an EMBL/GenBank/DDBJ whole genome shotgun (WGS) entry which is preliminary data.</text>
</comment>
<proteinExistence type="predicted"/>
<protein>
    <submittedName>
        <fullName evidence="2">Uncharacterized protein</fullName>
    </submittedName>
</protein>
<feature type="region of interest" description="Disordered" evidence="1">
    <location>
        <begin position="1"/>
        <end position="28"/>
    </location>
</feature>
<name>A0AAV4FYZ9_9GAST</name>
<evidence type="ECO:0000313" key="3">
    <source>
        <dbReference type="Proteomes" id="UP000762676"/>
    </source>
</evidence>
<dbReference type="Proteomes" id="UP000762676">
    <property type="component" value="Unassembled WGS sequence"/>
</dbReference>